<comment type="similarity">
    <text evidence="1">Belongs to the importin alpha family.</text>
</comment>
<feature type="compositionally biased region" description="Polar residues" evidence="4">
    <location>
        <begin position="57"/>
        <end position="70"/>
    </location>
</feature>
<protein>
    <submittedName>
        <fullName evidence="5">Armadillo beta-catenin family repeat-containing protein</fullName>
    </submittedName>
</protein>
<name>A0A2C6L5B1_9APIC</name>
<dbReference type="InterPro" id="IPR011989">
    <property type="entry name" value="ARM-like"/>
</dbReference>
<dbReference type="PANTHER" id="PTHR23316">
    <property type="entry name" value="IMPORTIN ALPHA"/>
    <property type="match status" value="1"/>
</dbReference>
<dbReference type="AlphaFoldDB" id="A0A2C6L5B1"/>
<dbReference type="InterPro" id="IPR016024">
    <property type="entry name" value="ARM-type_fold"/>
</dbReference>
<dbReference type="EMBL" id="MIGC01001477">
    <property type="protein sequence ID" value="PHJ22792.1"/>
    <property type="molecule type" value="Genomic_DNA"/>
</dbReference>
<feature type="region of interest" description="Disordered" evidence="4">
    <location>
        <begin position="173"/>
        <end position="243"/>
    </location>
</feature>
<feature type="compositionally biased region" description="Gly residues" evidence="4">
    <location>
        <begin position="83"/>
        <end position="99"/>
    </location>
</feature>
<evidence type="ECO:0000313" key="5">
    <source>
        <dbReference type="EMBL" id="PHJ22792.1"/>
    </source>
</evidence>
<feature type="region of interest" description="Disordered" evidence="4">
    <location>
        <begin position="582"/>
        <end position="602"/>
    </location>
</feature>
<dbReference type="VEuPathDB" id="ToxoDB:CSUI_003358"/>
<dbReference type="Gene3D" id="1.25.10.10">
    <property type="entry name" value="Leucine-rich Repeat Variant"/>
    <property type="match status" value="1"/>
</dbReference>
<dbReference type="RefSeq" id="XP_067924469.1">
    <property type="nucleotide sequence ID" value="XM_068063556.1"/>
</dbReference>
<keyword evidence="2" id="KW-0813">Transport</keyword>
<evidence type="ECO:0000256" key="1">
    <source>
        <dbReference type="ARBA" id="ARBA00010394"/>
    </source>
</evidence>
<keyword evidence="3" id="KW-0653">Protein transport</keyword>
<comment type="caution">
    <text evidence="5">The sequence shown here is derived from an EMBL/GenBank/DDBJ whole genome shotgun (WGS) entry which is preliminary data.</text>
</comment>
<dbReference type="Proteomes" id="UP000221165">
    <property type="component" value="Unassembled WGS sequence"/>
</dbReference>
<feature type="compositionally biased region" description="Low complexity" evidence="4">
    <location>
        <begin position="180"/>
        <end position="189"/>
    </location>
</feature>
<evidence type="ECO:0000256" key="2">
    <source>
        <dbReference type="ARBA" id="ARBA00022448"/>
    </source>
</evidence>
<sequence>MSAASAFAFNTSPSGSSLPLSFSGTASSDPVIMGRESALFAPGGQNAMETENPVAESASSELLVSPLNPQKESDAHSASSSSAGGGNGGAVAEGGGGGVESSSIESALDSLVSQLSCSSLTGGRDYHQRMAEQLRSSDVSARLEATQAYRRSLAHRQELEQQQKSTSCACSSQSTILPAGQSPSTSSVGLSGGSTVGRTGSIADTGGGAGAGSHVHRSDVTSSVARHSSTGGGGSSPSLSEGGGAVMDVTIEDMLSGDLFPHVVASLGMPHPLLQLESILLIQRLCRGTFAQVQGQVVTPALLSALVDLLVAVSRGQVLTGAAEIRLALLGLFTKLFQDFKAHRDYSLLRPATGVVPAVLEAVQANPDIEGARCLHALVCSNLQQLKVDVGPILSLLVWFMKNSDNQTLLCLSASACVTLCERPEGVDVVLSSPALPTVLRLLRHEDQRVVFDALSVAAKIAFVGSTIQIDRAISLGVVQAMVEVLQNPAVSNPTTRARACNTLGNLGCETPKQVQPIIETRAFPLLVEIFQMDPDYNTRIEAAYAVCACLSRADPQQVGYIISCTARPPAFSGFARNGRAAPRVGGAGTRDSTPSSSPFLPSSSSLSPFSLSAASRSSPFVGTVGSALPTLGFGVFAAPRPVIEKPPPAILSFGGNNPCLRLIADMLELVCESDPMNSGSLKLCKAILRGLDNILDVGAQEAKLLGLTENPYARLFHEVQGDLKLSQMQFFPDYNIAAKTHSILEKYFDVATTWNARK</sequence>
<dbReference type="GO" id="GO:0015031">
    <property type="term" value="P:protein transport"/>
    <property type="evidence" value="ECO:0007669"/>
    <property type="project" value="UniProtKB-KW"/>
</dbReference>
<evidence type="ECO:0000256" key="3">
    <source>
        <dbReference type="ARBA" id="ARBA00022927"/>
    </source>
</evidence>
<dbReference type="SUPFAM" id="SSF48371">
    <property type="entry name" value="ARM repeat"/>
    <property type="match status" value="1"/>
</dbReference>
<keyword evidence="6" id="KW-1185">Reference proteome</keyword>
<dbReference type="OrthoDB" id="29145at2759"/>
<reference evidence="5 6" key="1">
    <citation type="journal article" date="2017" name="Int. J. Parasitol.">
        <title>The genome of the protozoan parasite Cystoisospora suis and a reverse vaccinology approach to identify vaccine candidates.</title>
        <authorList>
            <person name="Palmieri N."/>
            <person name="Shrestha A."/>
            <person name="Ruttkowski B."/>
            <person name="Beck T."/>
            <person name="Vogl C."/>
            <person name="Tomley F."/>
            <person name="Blake D.P."/>
            <person name="Joachim A."/>
        </authorList>
    </citation>
    <scope>NUCLEOTIDE SEQUENCE [LARGE SCALE GENOMIC DNA]</scope>
    <source>
        <strain evidence="5 6">Wien I</strain>
    </source>
</reference>
<feature type="region of interest" description="Disordered" evidence="4">
    <location>
        <begin position="1"/>
        <end position="27"/>
    </location>
</feature>
<evidence type="ECO:0000313" key="6">
    <source>
        <dbReference type="Proteomes" id="UP000221165"/>
    </source>
</evidence>
<proteinExistence type="inferred from homology"/>
<accession>A0A2C6L5B1</accession>
<organism evidence="5 6">
    <name type="scientific">Cystoisospora suis</name>
    <dbReference type="NCBI Taxonomy" id="483139"/>
    <lineage>
        <taxon>Eukaryota</taxon>
        <taxon>Sar</taxon>
        <taxon>Alveolata</taxon>
        <taxon>Apicomplexa</taxon>
        <taxon>Conoidasida</taxon>
        <taxon>Coccidia</taxon>
        <taxon>Eucoccidiorida</taxon>
        <taxon>Eimeriorina</taxon>
        <taxon>Sarcocystidae</taxon>
        <taxon>Cystoisospora</taxon>
    </lineage>
</organism>
<dbReference type="GeneID" id="94426767"/>
<gene>
    <name evidence="5" type="ORF">CSUI_003358</name>
</gene>
<feature type="region of interest" description="Disordered" evidence="4">
    <location>
        <begin position="42"/>
        <end position="102"/>
    </location>
</feature>
<evidence type="ECO:0000256" key="4">
    <source>
        <dbReference type="SAM" id="MobiDB-lite"/>
    </source>
</evidence>
<feature type="compositionally biased region" description="Gly residues" evidence="4">
    <location>
        <begin position="230"/>
        <end position="243"/>
    </location>
</feature>
<feature type="compositionally biased region" description="Low complexity" evidence="4">
    <location>
        <begin position="11"/>
        <end position="25"/>
    </location>
</feature>